<evidence type="ECO:0000256" key="4">
    <source>
        <dbReference type="ARBA" id="ARBA00022723"/>
    </source>
</evidence>
<evidence type="ECO:0000256" key="2">
    <source>
        <dbReference type="ARBA" id="ARBA00022448"/>
    </source>
</evidence>
<keyword evidence="4" id="KW-0479">Metal-binding</keyword>
<dbReference type="EMBL" id="BMYS01000003">
    <property type="protein sequence ID" value="GGW79433.1"/>
    <property type="molecule type" value="Genomic_DNA"/>
</dbReference>
<dbReference type="CDD" id="cd14773">
    <property type="entry name" value="TrHb2_PhHbO-like_O"/>
    <property type="match status" value="1"/>
</dbReference>
<gene>
    <name evidence="7" type="ORF">GCM10011450_06480</name>
</gene>
<evidence type="ECO:0000256" key="5">
    <source>
        <dbReference type="ARBA" id="ARBA00023004"/>
    </source>
</evidence>
<keyword evidence="3" id="KW-0349">Heme</keyword>
<dbReference type="PANTHER" id="PTHR47366:SF1">
    <property type="entry name" value="TWO-ON-TWO HEMOGLOBIN-3"/>
    <property type="match status" value="1"/>
</dbReference>
<dbReference type="Pfam" id="PF01152">
    <property type="entry name" value="Bac_globin"/>
    <property type="match status" value="1"/>
</dbReference>
<comment type="similarity">
    <text evidence="6">Belongs to the truncated hemoglobin family. Group II subfamily.</text>
</comment>
<dbReference type="GO" id="GO:0005344">
    <property type="term" value="F:oxygen carrier activity"/>
    <property type="evidence" value="ECO:0007669"/>
    <property type="project" value="InterPro"/>
</dbReference>
<dbReference type="InterPro" id="IPR009050">
    <property type="entry name" value="Globin-like_sf"/>
</dbReference>
<evidence type="ECO:0000256" key="1">
    <source>
        <dbReference type="ARBA" id="ARBA00001971"/>
    </source>
</evidence>
<dbReference type="AlphaFoldDB" id="A0A918JG86"/>
<dbReference type="InterPro" id="IPR044203">
    <property type="entry name" value="GlbO/GLB3-like"/>
</dbReference>
<dbReference type="InterPro" id="IPR019795">
    <property type="entry name" value="Globin_bac-like_CS"/>
</dbReference>
<reference evidence="7" key="2">
    <citation type="submission" date="2020-09" db="EMBL/GenBank/DDBJ databases">
        <authorList>
            <person name="Sun Q."/>
            <person name="Kim S."/>
        </authorList>
    </citation>
    <scope>NUCLEOTIDE SEQUENCE</scope>
    <source>
        <strain evidence="7">KCTC 23732</strain>
    </source>
</reference>
<organism evidence="7 8">
    <name type="scientific">Advenella faeciporci</name>
    <dbReference type="NCBI Taxonomy" id="797535"/>
    <lineage>
        <taxon>Bacteria</taxon>
        <taxon>Pseudomonadati</taxon>
        <taxon>Pseudomonadota</taxon>
        <taxon>Betaproteobacteria</taxon>
        <taxon>Burkholderiales</taxon>
        <taxon>Alcaligenaceae</taxon>
    </lineage>
</organism>
<dbReference type="RefSeq" id="WP_189384022.1">
    <property type="nucleotide sequence ID" value="NZ_BAABFY010000007.1"/>
</dbReference>
<proteinExistence type="inferred from homology"/>
<dbReference type="GO" id="GO:0020037">
    <property type="term" value="F:heme binding"/>
    <property type="evidence" value="ECO:0007669"/>
    <property type="project" value="InterPro"/>
</dbReference>
<dbReference type="InterPro" id="IPR012292">
    <property type="entry name" value="Globin/Proto"/>
</dbReference>
<keyword evidence="5" id="KW-0408">Iron</keyword>
<dbReference type="SUPFAM" id="SSF46458">
    <property type="entry name" value="Globin-like"/>
    <property type="match status" value="1"/>
</dbReference>
<evidence type="ECO:0000256" key="3">
    <source>
        <dbReference type="ARBA" id="ARBA00022617"/>
    </source>
</evidence>
<accession>A0A918JG86</accession>
<dbReference type="GO" id="GO:0019825">
    <property type="term" value="F:oxygen binding"/>
    <property type="evidence" value="ECO:0007669"/>
    <property type="project" value="InterPro"/>
</dbReference>
<dbReference type="PANTHER" id="PTHR47366">
    <property type="entry name" value="TWO-ON-TWO HEMOGLOBIN-3"/>
    <property type="match status" value="1"/>
</dbReference>
<evidence type="ECO:0000313" key="7">
    <source>
        <dbReference type="EMBL" id="GGW79433.1"/>
    </source>
</evidence>
<keyword evidence="2" id="KW-0813">Transport</keyword>
<reference evidence="7" key="1">
    <citation type="journal article" date="2014" name="Int. J. Syst. Evol. Microbiol.">
        <title>Complete genome sequence of Corynebacterium casei LMG S-19264T (=DSM 44701T), isolated from a smear-ripened cheese.</title>
        <authorList>
            <consortium name="US DOE Joint Genome Institute (JGI-PGF)"/>
            <person name="Walter F."/>
            <person name="Albersmeier A."/>
            <person name="Kalinowski J."/>
            <person name="Ruckert C."/>
        </authorList>
    </citation>
    <scope>NUCLEOTIDE SEQUENCE</scope>
    <source>
        <strain evidence="7">KCTC 23732</strain>
    </source>
</reference>
<evidence type="ECO:0000256" key="6">
    <source>
        <dbReference type="ARBA" id="ARBA00034496"/>
    </source>
</evidence>
<sequence>MIRVQPMVEPLDRTVSFYDQIGGEQGLKELVERFYDLMDLESDFKELRETHGESLDNAREKLFLFLSGYLGGPDRYISQFGHPRLKARHMPFSIGSVERDQWVVCMGRAMMDQNIPEPIMDRMLQSFFGVADWMKNRDD</sequence>
<dbReference type="InterPro" id="IPR001486">
    <property type="entry name" value="Hemoglobin_trunc"/>
</dbReference>
<comment type="caution">
    <text evidence="7">The sequence shown here is derived from an EMBL/GenBank/DDBJ whole genome shotgun (WGS) entry which is preliminary data.</text>
</comment>
<dbReference type="Proteomes" id="UP000608345">
    <property type="component" value="Unassembled WGS sequence"/>
</dbReference>
<dbReference type="PROSITE" id="PS01213">
    <property type="entry name" value="GLOBIN_FAM_2"/>
    <property type="match status" value="1"/>
</dbReference>
<name>A0A918JG86_9BURK</name>
<evidence type="ECO:0000313" key="8">
    <source>
        <dbReference type="Proteomes" id="UP000608345"/>
    </source>
</evidence>
<dbReference type="GO" id="GO:0046872">
    <property type="term" value="F:metal ion binding"/>
    <property type="evidence" value="ECO:0007669"/>
    <property type="project" value="UniProtKB-KW"/>
</dbReference>
<comment type="cofactor">
    <cofactor evidence="1">
        <name>heme</name>
        <dbReference type="ChEBI" id="CHEBI:30413"/>
    </cofactor>
</comment>
<keyword evidence="8" id="KW-1185">Reference proteome</keyword>
<dbReference type="Gene3D" id="1.10.490.10">
    <property type="entry name" value="Globins"/>
    <property type="match status" value="1"/>
</dbReference>
<protein>
    <submittedName>
        <fullName evidence="7">Globin-like protein</fullName>
    </submittedName>
</protein>